<accession>A0A7W7Q3W1</accession>
<evidence type="ECO:0000313" key="2">
    <source>
        <dbReference type="EMBL" id="MBB4906311.1"/>
    </source>
</evidence>
<evidence type="ECO:0000256" key="1">
    <source>
        <dbReference type="SAM" id="Coils"/>
    </source>
</evidence>
<dbReference type="AlphaFoldDB" id="A0A7W7Q3W1"/>
<dbReference type="InterPro" id="IPR036689">
    <property type="entry name" value="ESAT-6-like_sf"/>
</dbReference>
<protein>
    <submittedName>
        <fullName evidence="2">Uncharacterized protein YukE</fullName>
    </submittedName>
</protein>
<feature type="coiled-coil region" evidence="1">
    <location>
        <begin position="135"/>
        <end position="169"/>
    </location>
</feature>
<name>A0A7W7Q3W1_9PSEU</name>
<dbReference type="Proteomes" id="UP000520767">
    <property type="component" value="Unassembled WGS sequence"/>
</dbReference>
<dbReference type="RefSeq" id="WP_184810542.1">
    <property type="nucleotide sequence ID" value="NZ_JACHJQ010000003.1"/>
</dbReference>
<dbReference type="SUPFAM" id="SSF140453">
    <property type="entry name" value="EsxAB dimer-like"/>
    <property type="match status" value="1"/>
</dbReference>
<keyword evidence="1" id="KW-0175">Coiled coil</keyword>
<dbReference type="EMBL" id="JACHJQ010000003">
    <property type="protein sequence ID" value="MBB4906311.1"/>
    <property type="molecule type" value="Genomic_DNA"/>
</dbReference>
<proteinExistence type="predicted"/>
<gene>
    <name evidence="2" type="ORF">FHR82_002531</name>
</gene>
<comment type="caution">
    <text evidence="2">The sequence shown here is derived from an EMBL/GenBank/DDBJ whole genome shotgun (WGS) entry which is preliminary data.</text>
</comment>
<sequence>MVTYRGLGFDPAPGSVDAVAQTITQLRAAADALASVGPAVRTAARHTAAWEGAAADAFRAQVPAEDVSRLRDALPVLEQWAETLAANKRRTEDLDARALRARRALDDARDALQDRQNTLDLAATPAAAASASVDVAAATDRVATAESALREVLAEARDLERAHQRAADDVAAALDTGAEPADDRQAIRALAGVLNRSSRVSASLAALVAPGTFATPPAGVMAVAAAQPLRGTGELMVLGETPLSES</sequence>
<organism evidence="2 3">
    <name type="scientific">Actinophytocola algeriensis</name>
    <dbReference type="NCBI Taxonomy" id="1768010"/>
    <lineage>
        <taxon>Bacteria</taxon>
        <taxon>Bacillati</taxon>
        <taxon>Actinomycetota</taxon>
        <taxon>Actinomycetes</taxon>
        <taxon>Pseudonocardiales</taxon>
        <taxon>Pseudonocardiaceae</taxon>
    </lineage>
</organism>
<evidence type="ECO:0000313" key="3">
    <source>
        <dbReference type="Proteomes" id="UP000520767"/>
    </source>
</evidence>
<keyword evidence="3" id="KW-1185">Reference proteome</keyword>
<reference evidence="2 3" key="1">
    <citation type="submission" date="2020-08" db="EMBL/GenBank/DDBJ databases">
        <title>Genomic Encyclopedia of Type Strains, Phase III (KMG-III): the genomes of soil and plant-associated and newly described type strains.</title>
        <authorList>
            <person name="Whitman W."/>
        </authorList>
    </citation>
    <scope>NUCLEOTIDE SEQUENCE [LARGE SCALE GENOMIC DNA]</scope>
    <source>
        <strain evidence="2 3">CECT 8960</strain>
    </source>
</reference>